<proteinExistence type="predicted"/>
<dbReference type="EMBL" id="CP060717">
    <property type="protein sequence ID" value="QNN64265.1"/>
    <property type="molecule type" value="Genomic_DNA"/>
</dbReference>
<sequence>MAGDQLADFADGFNDKALKPLVRRALAERYAAKWGNGWFLLSNPVYGPGLSGSIEDIFAPNARWTGDE</sequence>
<gene>
    <name evidence="1" type="ORF">H9L12_07820</name>
</gene>
<organism evidence="1 2">
    <name type="scientific">Sphingomonas rhizophila</name>
    <dbReference type="NCBI Taxonomy" id="2071607"/>
    <lineage>
        <taxon>Bacteria</taxon>
        <taxon>Pseudomonadati</taxon>
        <taxon>Pseudomonadota</taxon>
        <taxon>Alphaproteobacteria</taxon>
        <taxon>Sphingomonadales</taxon>
        <taxon>Sphingomonadaceae</taxon>
        <taxon>Sphingomonas</taxon>
    </lineage>
</organism>
<dbReference type="Proteomes" id="UP000515955">
    <property type="component" value="Chromosome"/>
</dbReference>
<reference evidence="1 2" key="1">
    <citation type="submission" date="2020-08" db="EMBL/GenBank/DDBJ databases">
        <title>Genome sequence of Sphingomonas rhizophila KACC 19189T.</title>
        <authorList>
            <person name="Hyun D.-W."/>
            <person name="Bae J.-W."/>
        </authorList>
    </citation>
    <scope>NUCLEOTIDE SEQUENCE [LARGE SCALE GENOMIC DNA]</scope>
    <source>
        <strain evidence="1 2">KACC 19189</strain>
    </source>
</reference>
<dbReference type="InterPro" id="IPR023214">
    <property type="entry name" value="HAD_sf"/>
</dbReference>
<keyword evidence="2" id="KW-1185">Reference proteome</keyword>
<dbReference type="KEGG" id="srhi:H9L12_07820"/>
<accession>A0A7G9S8U0</accession>
<dbReference type="AlphaFoldDB" id="A0A7G9S8U0"/>
<protein>
    <submittedName>
        <fullName evidence="1">Uncharacterized protein</fullName>
    </submittedName>
</protein>
<dbReference type="Gene3D" id="3.40.50.1000">
    <property type="entry name" value="HAD superfamily/HAD-like"/>
    <property type="match status" value="1"/>
</dbReference>
<dbReference type="RefSeq" id="WP_187541265.1">
    <property type="nucleotide sequence ID" value="NZ_CP060717.1"/>
</dbReference>
<name>A0A7G9S8U0_9SPHN</name>
<evidence type="ECO:0000313" key="2">
    <source>
        <dbReference type="Proteomes" id="UP000515955"/>
    </source>
</evidence>
<evidence type="ECO:0000313" key="1">
    <source>
        <dbReference type="EMBL" id="QNN64265.1"/>
    </source>
</evidence>